<accession>A0ACC3NVB5</accession>
<keyword evidence="2" id="KW-1185">Reference proteome</keyword>
<gene>
    <name evidence="1" type="ORF">LTR37_001655</name>
</gene>
<organism evidence="1 2">
    <name type="scientific">Vermiconidia calcicola</name>
    <dbReference type="NCBI Taxonomy" id="1690605"/>
    <lineage>
        <taxon>Eukaryota</taxon>
        <taxon>Fungi</taxon>
        <taxon>Dikarya</taxon>
        <taxon>Ascomycota</taxon>
        <taxon>Pezizomycotina</taxon>
        <taxon>Dothideomycetes</taxon>
        <taxon>Dothideomycetidae</taxon>
        <taxon>Mycosphaerellales</taxon>
        <taxon>Extremaceae</taxon>
        <taxon>Vermiconidia</taxon>
    </lineage>
</organism>
<name>A0ACC3NVB5_9PEZI</name>
<reference evidence="1" key="1">
    <citation type="submission" date="2023-07" db="EMBL/GenBank/DDBJ databases">
        <title>Black Yeasts Isolated from many extreme environments.</title>
        <authorList>
            <person name="Coleine C."/>
            <person name="Stajich J.E."/>
            <person name="Selbmann L."/>
        </authorList>
    </citation>
    <scope>NUCLEOTIDE SEQUENCE</scope>
    <source>
        <strain evidence="1">CCFEE 5714</strain>
    </source>
</reference>
<dbReference type="Proteomes" id="UP001281147">
    <property type="component" value="Unassembled WGS sequence"/>
</dbReference>
<protein>
    <submittedName>
        <fullName evidence="1">Uncharacterized protein</fullName>
    </submittedName>
</protein>
<evidence type="ECO:0000313" key="1">
    <source>
        <dbReference type="EMBL" id="KAK3723774.1"/>
    </source>
</evidence>
<comment type="caution">
    <text evidence="1">The sequence shown here is derived from an EMBL/GenBank/DDBJ whole genome shotgun (WGS) entry which is preliminary data.</text>
</comment>
<dbReference type="EMBL" id="JAUTXU010000008">
    <property type="protein sequence ID" value="KAK3723774.1"/>
    <property type="molecule type" value="Genomic_DNA"/>
</dbReference>
<proteinExistence type="predicted"/>
<evidence type="ECO:0000313" key="2">
    <source>
        <dbReference type="Proteomes" id="UP001281147"/>
    </source>
</evidence>
<sequence length="218" mass="23974">MAPIRKRTSLRTRATAAARPSPRVIAPSDPNIGRVDSRTLGQQLLTKKDKRTLKHAQLMDRVRDSSISKLPAKKRRRPNNKLAAAEKIDEMRNALPELSDEEGEDEDDGWEGFSEDEEGAVAAKRKQRRRRKDGEGKMEMRSLKHRPGAMKRKSRLEKGEMERFGRNLAQMAGSAGGGIVQGGATGQAGTIGDTGHGAGVSQKERWAALRSFIAQHSG</sequence>